<accession>A0ABN9A0A8</accession>
<keyword evidence="5" id="KW-1185">Reference proteome</keyword>
<evidence type="ECO:0000256" key="2">
    <source>
        <dbReference type="ARBA" id="ARBA00022737"/>
    </source>
</evidence>
<sequence>MVQTWPYDSLPLGALIDPPHVGPLQAESTRCPACPEGLIQVKEETGFDPRELRCLWKAFDRRCIETLKVMVQAWPFVHLPLGNPMDMPHAGSLQAVLEALEGLLAQKVHSRRYKLKGHADCPGQKVPDKYQGQISTNQQPVARQTDGREGAKTLANQEKPTRDKRPISTLEPDSKRIRKGPAASVSARVYRCRPPFPQVADSLCLFTHPPPGVLPESDRPIKAFINGP</sequence>
<dbReference type="PANTHER" id="PTHR14224">
    <property type="entry name" value="SIMILAR TO PREFERENTIALLY EXPRESSED ANTIGEN IN MELANOMA-LIKE 3"/>
    <property type="match status" value="1"/>
</dbReference>
<evidence type="ECO:0000313" key="5">
    <source>
        <dbReference type="Proteomes" id="UP001176941"/>
    </source>
</evidence>
<feature type="compositionally biased region" description="Polar residues" evidence="3">
    <location>
        <begin position="132"/>
        <end position="142"/>
    </location>
</feature>
<gene>
    <name evidence="4" type="ORF">MRATA1EN1_LOCUS28642</name>
</gene>
<dbReference type="PANTHER" id="PTHR14224:SF12">
    <property type="entry name" value="PRAME NUCLEAR RECEPTOR TRANSCRIPTIONAL REGULATOR"/>
    <property type="match status" value="1"/>
</dbReference>
<evidence type="ECO:0000256" key="3">
    <source>
        <dbReference type="SAM" id="MobiDB-lite"/>
    </source>
</evidence>
<evidence type="ECO:0000256" key="1">
    <source>
        <dbReference type="ARBA" id="ARBA00022614"/>
    </source>
</evidence>
<protein>
    <submittedName>
        <fullName evidence="4">Uncharacterized protein</fullName>
    </submittedName>
</protein>
<evidence type="ECO:0000313" key="4">
    <source>
        <dbReference type="EMBL" id="CAI9179680.1"/>
    </source>
</evidence>
<dbReference type="Proteomes" id="UP001176941">
    <property type="component" value="Chromosome 9"/>
</dbReference>
<keyword evidence="1" id="KW-0433">Leucine-rich repeat</keyword>
<keyword evidence="2" id="KW-0677">Repeat</keyword>
<proteinExistence type="predicted"/>
<dbReference type="InterPro" id="IPR050694">
    <property type="entry name" value="LRRC14/PRAME"/>
</dbReference>
<reference evidence="4" key="1">
    <citation type="submission" date="2023-04" db="EMBL/GenBank/DDBJ databases">
        <authorList>
            <consortium name="ELIXIR-Norway"/>
        </authorList>
    </citation>
    <scope>NUCLEOTIDE SEQUENCE [LARGE SCALE GENOMIC DNA]</scope>
</reference>
<feature type="region of interest" description="Disordered" evidence="3">
    <location>
        <begin position="115"/>
        <end position="184"/>
    </location>
</feature>
<dbReference type="EMBL" id="OX459945">
    <property type="protein sequence ID" value="CAI9179680.1"/>
    <property type="molecule type" value="Genomic_DNA"/>
</dbReference>
<organism evidence="4 5">
    <name type="scientific">Rangifer tarandus platyrhynchus</name>
    <name type="common">Svalbard reindeer</name>
    <dbReference type="NCBI Taxonomy" id="3082113"/>
    <lineage>
        <taxon>Eukaryota</taxon>
        <taxon>Metazoa</taxon>
        <taxon>Chordata</taxon>
        <taxon>Craniata</taxon>
        <taxon>Vertebrata</taxon>
        <taxon>Euteleostomi</taxon>
        <taxon>Mammalia</taxon>
        <taxon>Eutheria</taxon>
        <taxon>Laurasiatheria</taxon>
        <taxon>Artiodactyla</taxon>
        <taxon>Ruminantia</taxon>
        <taxon>Pecora</taxon>
        <taxon>Cervidae</taxon>
        <taxon>Odocoileinae</taxon>
        <taxon>Rangifer</taxon>
    </lineage>
</organism>
<name>A0ABN9A0A8_RANTA</name>